<dbReference type="AlphaFoldDB" id="A0A0A9F6J6"/>
<accession>A0A0A9F6J6</accession>
<reference evidence="1" key="2">
    <citation type="journal article" date="2015" name="Data Brief">
        <title>Shoot transcriptome of the giant reed, Arundo donax.</title>
        <authorList>
            <person name="Barrero R.A."/>
            <person name="Guerrero F.D."/>
            <person name="Moolhuijzen P."/>
            <person name="Goolsby J.A."/>
            <person name="Tidwell J."/>
            <person name="Bellgard S.E."/>
            <person name="Bellgard M.I."/>
        </authorList>
    </citation>
    <scope>NUCLEOTIDE SEQUENCE</scope>
    <source>
        <tissue evidence="1">Shoot tissue taken approximately 20 cm above the soil surface</tissue>
    </source>
</reference>
<evidence type="ECO:0000313" key="1">
    <source>
        <dbReference type="EMBL" id="JAE06839.1"/>
    </source>
</evidence>
<name>A0A0A9F6J6_ARUDO</name>
<organism evidence="1">
    <name type="scientific">Arundo donax</name>
    <name type="common">Giant reed</name>
    <name type="synonym">Donax arundinaceus</name>
    <dbReference type="NCBI Taxonomy" id="35708"/>
    <lineage>
        <taxon>Eukaryota</taxon>
        <taxon>Viridiplantae</taxon>
        <taxon>Streptophyta</taxon>
        <taxon>Embryophyta</taxon>
        <taxon>Tracheophyta</taxon>
        <taxon>Spermatophyta</taxon>
        <taxon>Magnoliopsida</taxon>
        <taxon>Liliopsida</taxon>
        <taxon>Poales</taxon>
        <taxon>Poaceae</taxon>
        <taxon>PACMAD clade</taxon>
        <taxon>Arundinoideae</taxon>
        <taxon>Arundineae</taxon>
        <taxon>Arundo</taxon>
    </lineage>
</organism>
<proteinExistence type="predicted"/>
<protein>
    <submittedName>
        <fullName evidence="1">Uncharacterized protein</fullName>
    </submittedName>
</protein>
<reference evidence="1" key="1">
    <citation type="submission" date="2014-09" db="EMBL/GenBank/DDBJ databases">
        <authorList>
            <person name="Magalhaes I.L.F."/>
            <person name="Oliveira U."/>
            <person name="Santos F.R."/>
            <person name="Vidigal T.H.D.A."/>
            <person name="Brescovit A.D."/>
            <person name="Santos A.J."/>
        </authorList>
    </citation>
    <scope>NUCLEOTIDE SEQUENCE</scope>
    <source>
        <tissue evidence="1">Shoot tissue taken approximately 20 cm above the soil surface</tissue>
    </source>
</reference>
<dbReference type="EMBL" id="GBRH01191057">
    <property type="protein sequence ID" value="JAE06839.1"/>
    <property type="molecule type" value="Transcribed_RNA"/>
</dbReference>
<sequence length="112" mass="12836">MRIGLKLSTCHTVRLNPHHNRASPLLYSPLIQARPSALLPQRPPKLSFLIWFLLCIWYRPSSTSQQSDHNCRSIVMVRVGILGRGILGSSVSKCRHMDLMTRRGRRVDYVKS</sequence>